<dbReference type="InterPro" id="IPR013783">
    <property type="entry name" value="Ig-like_fold"/>
</dbReference>
<dbReference type="Proteomes" id="UP000287857">
    <property type="component" value="Unassembled WGS sequence"/>
</dbReference>
<dbReference type="Pfam" id="PF02922">
    <property type="entry name" value="CBM_48"/>
    <property type="match status" value="1"/>
</dbReference>
<dbReference type="SUPFAM" id="SSF51445">
    <property type="entry name" value="(Trans)glycosidases"/>
    <property type="match status" value="1"/>
</dbReference>
<dbReference type="InterPro" id="IPR011840">
    <property type="entry name" value="PulA_typeI"/>
</dbReference>
<dbReference type="PANTHER" id="PTHR43002">
    <property type="entry name" value="GLYCOGEN DEBRANCHING ENZYME"/>
    <property type="match status" value="1"/>
</dbReference>
<dbReference type="GO" id="GO:0005975">
    <property type="term" value="P:carbohydrate metabolic process"/>
    <property type="evidence" value="ECO:0007669"/>
    <property type="project" value="InterPro"/>
</dbReference>
<dbReference type="CDD" id="cd02860">
    <property type="entry name" value="E_set_Pullulanase"/>
    <property type="match status" value="1"/>
</dbReference>
<dbReference type="NCBIfam" id="TIGR02104">
    <property type="entry name" value="pulA_typeI"/>
    <property type="match status" value="1"/>
</dbReference>
<evidence type="ECO:0000259" key="2">
    <source>
        <dbReference type="SMART" id="SM00642"/>
    </source>
</evidence>
<feature type="domain" description="Glycosyl hydrolase family 13 catalytic" evidence="2">
    <location>
        <begin position="135"/>
        <end position="526"/>
    </location>
</feature>
<evidence type="ECO:0000256" key="1">
    <source>
        <dbReference type="ARBA" id="ARBA00008061"/>
    </source>
</evidence>
<dbReference type="Gene3D" id="2.60.40.10">
    <property type="entry name" value="Immunoglobulins"/>
    <property type="match status" value="1"/>
</dbReference>
<evidence type="ECO:0000313" key="3">
    <source>
        <dbReference type="EMBL" id="RST96935.1"/>
    </source>
</evidence>
<evidence type="ECO:0000313" key="4">
    <source>
        <dbReference type="Proteomes" id="UP000287857"/>
    </source>
</evidence>
<proteinExistence type="inferred from homology"/>
<dbReference type="InterPro" id="IPR004193">
    <property type="entry name" value="Glyco_hydro_13_N"/>
</dbReference>
<dbReference type="OrthoDB" id="9761875at2"/>
<dbReference type="InterPro" id="IPR006047">
    <property type="entry name" value="GH13_cat_dom"/>
</dbReference>
<dbReference type="Gene3D" id="3.20.20.80">
    <property type="entry name" value="Glycosidases"/>
    <property type="match status" value="1"/>
</dbReference>
<sequence length="616" mass="69775">MTKHTKDLPVTTKQLGARFQIDKTQFNIWAPTASKVSLVVYESAAESAAVSEVIPMIKEIDGTHTLSLNKNCDGLVYAFELNFNDRPVQISPDPYAFAAVVNGKRSVVLDHQSCTPENFTRMKPFTKNTDAIIYELHIRDLSIANDSGITEKGKFLGVVEKGTTSPTGQSTGLDYIKDLGITHLQLLPIYDYETVDEATLDTPQYNWGYDPENYNVPEGSYSTDPFNPKTRIQELKQMIDQLHENGIRVIMDVVYNHVYDVASNPFQLTVPDYFFRFNQDGTLANGTGVANDVASEKLMVRKYIVDSIIYWAENFHLDGFRFDLMGILDIETMNAVRQALDNIDPSIIVLGEGWDLPTPLADELKATQLNAKKMPNIAHFNDALRDNVKGHVFEAAIPGFINGQSHLEKSLLDNILGCPSMQLYHSPEQIVQYVEAHDNLTLFDKLAITNPNDTRDTHIKRHTLGSSIPLLSQGIAFIHAGQEFLRTKNGIEDSFKSPDHINQFNWSRVKDYNETVEFMKKMIAFRKQTNLLRLSDYDSIREQSVIYQASDNIIIYELKDTNNSFLIMLNGNEIQKKINNEYLLNYDLFLSNDLPEEIRIPGILPPLSVSIFQKNK</sequence>
<dbReference type="EMBL" id="NGJS01000021">
    <property type="protein sequence ID" value="RST96935.1"/>
    <property type="molecule type" value="Genomic_DNA"/>
</dbReference>
<gene>
    <name evidence="3" type="ORF">CBF37_10605</name>
</gene>
<dbReference type="CDD" id="cd11341">
    <property type="entry name" value="AmyAc_Pullulanase_LD-like"/>
    <property type="match status" value="1"/>
</dbReference>
<dbReference type="RefSeq" id="WP_125984721.1">
    <property type="nucleotide sequence ID" value="NZ_NGJS01000021.1"/>
</dbReference>
<dbReference type="SUPFAM" id="SSF81296">
    <property type="entry name" value="E set domains"/>
    <property type="match status" value="1"/>
</dbReference>
<dbReference type="GO" id="GO:0004553">
    <property type="term" value="F:hydrolase activity, hydrolyzing O-glycosyl compounds"/>
    <property type="evidence" value="ECO:0007669"/>
    <property type="project" value="InterPro"/>
</dbReference>
<accession>A0A429ZT76</accession>
<comment type="caution">
    <text evidence="3">The sequence shown here is derived from an EMBL/GenBank/DDBJ whole genome shotgun (WGS) entry which is preliminary data.</text>
</comment>
<dbReference type="InterPro" id="IPR014756">
    <property type="entry name" value="Ig_E-set"/>
</dbReference>
<keyword evidence="4" id="KW-1185">Reference proteome</keyword>
<name>A0A429ZT76_9ENTE</name>
<reference evidence="3 4" key="1">
    <citation type="submission" date="2017-05" db="EMBL/GenBank/DDBJ databases">
        <title>Vagococcus spp. assemblies.</title>
        <authorList>
            <person name="Gulvik C.A."/>
        </authorList>
    </citation>
    <scope>NUCLEOTIDE SEQUENCE [LARGE SCALE GENOMIC DNA]</scope>
    <source>
        <strain evidence="3 4">SS1995</strain>
    </source>
</reference>
<comment type="similarity">
    <text evidence="1">Belongs to the glycosyl hydrolase 13 family.</text>
</comment>
<dbReference type="AlphaFoldDB" id="A0A429ZT76"/>
<dbReference type="Pfam" id="PF00128">
    <property type="entry name" value="Alpha-amylase"/>
    <property type="match status" value="1"/>
</dbReference>
<dbReference type="SMART" id="SM00642">
    <property type="entry name" value="Aamy"/>
    <property type="match status" value="1"/>
</dbReference>
<dbReference type="InterPro" id="IPR017853">
    <property type="entry name" value="GH"/>
</dbReference>
<protein>
    <submittedName>
        <fullName evidence="3">Type I pullulanase</fullName>
    </submittedName>
</protein>
<organism evidence="3 4">
    <name type="scientific">Vagococcus vulneris</name>
    <dbReference type="NCBI Taxonomy" id="1977869"/>
    <lineage>
        <taxon>Bacteria</taxon>
        <taxon>Bacillati</taxon>
        <taxon>Bacillota</taxon>
        <taxon>Bacilli</taxon>
        <taxon>Lactobacillales</taxon>
        <taxon>Enterococcaceae</taxon>
        <taxon>Vagococcus</taxon>
    </lineage>
</organism>